<reference evidence="5" key="2">
    <citation type="submission" date="2025-08" db="UniProtKB">
        <authorList>
            <consortium name="RefSeq"/>
        </authorList>
    </citation>
    <scope>IDENTIFICATION</scope>
    <source>
        <tissue evidence="5">Etiolated seedlings</tissue>
    </source>
</reference>
<dbReference type="AlphaFoldDB" id="A0A1S2YAP2"/>
<evidence type="ECO:0000259" key="3">
    <source>
        <dbReference type="PROSITE" id="PS50158"/>
    </source>
</evidence>
<evidence type="ECO:0000256" key="2">
    <source>
        <dbReference type="SAM" id="MobiDB-lite"/>
    </source>
</evidence>
<feature type="compositionally biased region" description="Basic and acidic residues" evidence="2">
    <location>
        <begin position="418"/>
        <end position="427"/>
    </location>
</feature>
<accession>A0A1S2YAP2</accession>
<dbReference type="GO" id="GO:0008270">
    <property type="term" value="F:zinc ion binding"/>
    <property type="evidence" value="ECO:0007669"/>
    <property type="project" value="UniProtKB-KW"/>
</dbReference>
<keyword evidence="4" id="KW-1185">Reference proteome</keyword>
<reference evidence="4" key="1">
    <citation type="journal article" date="2013" name="Nat. Biotechnol.">
        <title>Draft genome sequence of chickpea (Cicer arietinum) provides a resource for trait improvement.</title>
        <authorList>
            <person name="Varshney R.K."/>
            <person name="Song C."/>
            <person name="Saxena R.K."/>
            <person name="Azam S."/>
            <person name="Yu S."/>
            <person name="Sharpe A.G."/>
            <person name="Cannon S."/>
            <person name="Baek J."/>
            <person name="Rosen B.D."/>
            <person name="Tar'an B."/>
            <person name="Millan T."/>
            <person name="Zhang X."/>
            <person name="Ramsay L.D."/>
            <person name="Iwata A."/>
            <person name="Wang Y."/>
            <person name="Nelson W."/>
            <person name="Farmer A.D."/>
            <person name="Gaur P.M."/>
            <person name="Soderlund C."/>
            <person name="Penmetsa R.V."/>
            <person name="Xu C."/>
            <person name="Bharti A.K."/>
            <person name="He W."/>
            <person name="Winter P."/>
            <person name="Zhao S."/>
            <person name="Hane J.K."/>
            <person name="Carrasquilla-Garcia N."/>
            <person name="Condie J.A."/>
            <person name="Upadhyaya H.D."/>
            <person name="Luo M.C."/>
            <person name="Thudi M."/>
            <person name="Gowda C.L."/>
            <person name="Singh N.P."/>
            <person name="Lichtenzveig J."/>
            <person name="Gali K.K."/>
            <person name="Rubio J."/>
            <person name="Nadarajan N."/>
            <person name="Dolezel J."/>
            <person name="Bansal K.C."/>
            <person name="Xu X."/>
            <person name="Edwards D."/>
            <person name="Zhang G."/>
            <person name="Kahl G."/>
            <person name="Gil J."/>
            <person name="Singh K.B."/>
            <person name="Datta S.K."/>
            <person name="Jackson S.A."/>
            <person name="Wang J."/>
            <person name="Cook D.R."/>
        </authorList>
    </citation>
    <scope>NUCLEOTIDE SEQUENCE [LARGE SCALE GENOMIC DNA]</scope>
    <source>
        <strain evidence="4">cv. CDC Frontier</strain>
    </source>
</reference>
<gene>
    <name evidence="5" type="primary">LOC101499078</name>
</gene>
<sequence>MMARDHEQVAEINDNLDGASTPSLVFSSDDDDEEANQDLSLKIVEKAMRTREAKLSPNDDVSDEPSGPAAFEVMEESLNRSVIIAAEQEVEEIIKTTEKDESVEASAVQIGDNAVLRKLLRGPRYFDPPDSSWGACYNCGEEGHAAVNCTAAKRMKPCYVCGGLGHGAKQCTKAQSCFICKKGGHRAKDCPEKLMTARVSKSLTICLKCGNSGHDMFSCKNDYSRDDLKEIQCYLCKTFGHLCCVNTVDAIPGEISCYKCGQMGHTGLACSRLQSETTGAASPSLCYRCGEVGHFARECTSSTKAGKKNSEFSNTKKRRSYKENDFRGHWSAPHDAGKMHKKKRPLPDERGFTTPKKSKSRGGWSRELPTEERGLTTPTKSRSRGGWTMEHPAEERNFKRGFTTPKKSKSRGGWTMEHPADERDFNSPKKFKSRGGWTAEYAGEFSSSKSKRSSWRSPGTPSARSTKIHSRSSGSQTPGWSYKSSQGWQGQQPGASNYQGLAMDFHHRYSASRFGNSSSDGYRRSHWQ</sequence>
<dbReference type="PANTHER" id="PTHR46978:SF1">
    <property type="entry name" value="ZINC KNUCKLE (CCHC-TYPE) FAMILY PROTEIN"/>
    <property type="match status" value="1"/>
</dbReference>
<dbReference type="Proteomes" id="UP000087171">
    <property type="component" value="Chromosome Ca5"/>
</dbReference>
<dbReference type="PANTHER" id="PTHR46978">
    <property type="entry name" value="ZINC KNUCKLE (CCHC-TYPE) FAMILY PROTEIN"/>
    <property type="match status" value="1"/>
</dbReference>
<feature type="compositionally biased region" description="Polar residues" evidence="2">
    <location>
        <begin position="459"/>
        <end position="499"/>
    </location>
</feature>
<dbReference type="OrthoDB" id="427960at2759"/>
<dbReference type="SMART" id="SM00343">
    <property type="entry name" value="ZnF_C2HC"/>
    <property type="match status" value="6"/>
</dbReference>
<keyword evidence="1" id="KW-0479">Metal-binding</keyword>
<dbReference type="Pfam" id="PF00098">
    <property type="entry name" value="zf-CCHC"/>
    <property type="match status" value="5"/>
</dbReference>
<dbReference type="GO" id="GO:0003676">
    <property type="term" value="F:nucleic acid binding"/>
    <property type="evidence" value="ECO:0007669"/>
    <property type="project" value="InterPro"/>
</dbReference>
<feature type="region of interest" description="Disordered" evidence="2">
    <location>
        <begin position="1"/>
        <end position="37"/>
    </location>
</feature>
<feature type="domain" description="CCHC-type" evidence="3">
    <location>
        <begin position="136"/>
        <end position="149"/>
    </location>
</feature>
<dbReference type="InterPro" id="IPR001878">
    <property type="entry name" value="Znf_CCHC"/>
</dbReference>
<dbReference type="STRING" id="3827.A0A1S2YAP2"/>
<keyword evidence="1" id="KW-0862">Zinc</keyword>
<feature type="region of interest" description="Disordered" evidence="2">
    <location>
        <begin position="305"/>
        <end position="499"/>
    </location>
</feature>
<dbReference type="SUPFAM" id="SSF57756">
    <property type="entry name" value="Retrovirus zinc finger-like domains"/>
    <property type="match status" value="3"/>
</dbReference>
<name>A0A1S2YAP2_CICAR</name>
<evidence type="ECO:0000313" key="5">
    <source>
        <dbReference type="RefSeq" id="XP_004502023.1"/>
    </source>
</evidence>
<proteinExistence type="predicted"/>
<dbReference type="Gene3D" id="4.10.60.10">
    <property type="entry name" value="Zinc finger, CCHC-type"/>
    <property type="match status" value="4"/>
</dbReference>
<evidence type="ECO:0000313" key="4">
    <source>
        <dbReference type="Proteomes" id="UP000087171"/>
    </source>
</evidence>
<dbReference type="PROSITE" id="PS50158">
    <property type="entry name" value="ZF_CCHC"/>
    <property type="match status" value="5"/>
</dbReference>
<keyword evidence="1" id="KW-0863">Zinc-finger</keyword>
<protein>
    <submittedName>
        <fullName evidence="5">Zinc finger CCHC domain-containing protein 7-like</fullName>
    </submittedName>
</protein>
<feature type="domain" description="CCHC-type" evidence="3">
    <location>
        <begin position="158"/>
        <end position="173"/>
    </location>
</feature>
<feature type="domain" description="CCHC-type" evidence="3">
    <location>
        <begin position="257"/>
        <end position="270"/>
    </location>
</feature>
<dbReference type="InterPro" id="IPR036875">
    <property type="entry name" value="Znf_CCHC_sf"/>
</dbReference>
<organism evidence="4 5">
    <name type="scientific">Cicer arietinum</name>
    <name type="common">Chickpea</name>
    <name type="synonym">Garbanzo</name>
    <dbReference type="NCBI Taxonomy" id="3827"/>
    <lineage>
        <taxon>Eukaryota</taxon>
        <taxon>Viridiplantae</taxon>
        <taxon>Streptophyta</taxon>
        <taxon>Embryophyta</taxon>
        <taxon>Tracheophyta</taxon>
        <taxon>Spermatophyta</taxon>
        <taxon>Magnoliopsida</taxon>
        <taxon>eudicotyledons</taxon>
        <taxon>Gunneridae</taxon>
        <taxon>Pentapetalae</taxon>
        <taxon>rosids</taxon>
        <taxon>fabids</taxon>
        <taxon>Fabales</taxon>
        <taxon>Fabaceae</taxon>
        <taxon>Papilionoideae</taxon>
        <taxon>50 kb inversion clade</taxon>
        <taxon>NPAAA clade</taxon>
        <taxon>Hologalegina</taxon>
        <taxon>IRL clade</taxon>
        <taxon>Cicereae</taxon>
        <taxon>Cicer</taxon>
    </lineage>
</organism>
<dbReference type="eggNOG" id="KOG4400">
    <property type="taxonomic scope" value="Eukaryota"/>
</dbReference>
<dbReference type="GeneID" id="101499078"/>
<dbReference type="KEGG" id="cam:101499078"/>
<dbReference type="PaxDb" id="3827-XP_004502023.1"/>
<evidence type="ECO:0000256" key="1">
    <source>
        <dbReference type="PROSITE-ProRule" id="PRU00047"/>
    </source>
</evidence>
<feature type="domain" description="CCHC-type" evidence="3">
    <location>
        <begin position="177"/>
        <end position="192"/>
    </location>
</feature>
<dbReference type="RefSeq" id="XP_004502023.1">
    <property type="nucleotide sequence ID" value="XM_004501966.3"/>
</dbReference>
<feature type="domain" description="CCHC-type" evidence="3">
    <location>
        <begin position="286"/>
        <end position="301"/>
    </location>
</feature>